<comment type="caution">
    <text evidence="4">The sequence shown here is derived from an EMBL/GenBank/DDBJ whole genome shotgun (WGS) entry which is preliminary data.</text>
</comment>
<dbReference type="PANTHER" id="PTHR34236">
    <property type="entry name" value="DIMETHYL SULFOXIDE REDUCTASE TRANSCRIPTIONAL ACTIVATOR"/>
    <property type="match status" value="1"/>
</dbReference>
<proteinExistence type="predicted"/>
<dbReference type="EMBL" id="JBHSDS010000006">
    <property type="protein sequence ID" value="MFC4358076.1"/>
    <property type="molecule type" value="Genomic_DNA"/>
</dbReference>
<organism evidence="4 5">
    <name type="scientific">Halobium salinum</name>
    <dbReference type="NCBI Taxonomy" id="1364940"/>
    <lineage>
        <taxon>Archaea</taxon>
        <taxon>Methanobacteriati</taxon>
        <taxon>Methanobacteriota</taxon>
        <taxon>Stenosarchaea group</taxon>
        <taxon>Halobacteria</taxon>
        <taxon>Halobacteriales</taxon>
        <taxon>Haloferacaceae</taxon>
        <taxon>Halobium</taxon>
    </lineage>
</organism>
<evidence type="ECO:0000259" key="3">
    <source>
        <dbReference type="Pfam" id="PF04967"/>
    </source>
</evidence>
<reference evidence="4 5" key="1">
    <citation type="journal article" date="2019" name="Int. J. Syst. Evol. Microbiol.">
        <title>The Global Catalogue of Microorganisms (GCM) 10K type strain sequencing project: providing services to taxonomists for standard genome sequencing and annotation.</title>
        <authorList>
            <consortium name="The Broad Institute Genomics Platform"/>
            <consortium name="The Broad Institute Genome Sequencing Center for Infectious Disease"/>
            <person name="Wu L."/>
            <person name="Ma J."/>
        </authorList>
    </citation>
    <scope>NUCLEOTIDE SEQUENCE [LARGE SCALE GENOMIC DNA]</scope>
    <source>
        <strain evidence="4 5">CGMCC 1.12553</strain>
    </source>
</reference>
<protein>
    <submittedName>
        <fullName evidence="4">Helix-turn-helix domain-containing protein</fullName>
    </submittedName>
</protein>
<keyword evidence="1" id="KW-0805">Transcription regulation</keyword>
<keyword evidence="2" id="KW-0804">Transcription</keyword>
<evidence type="ECO:0000313" key="4">
    <source>
        <dbReference type="EMBL" id="MFC4358076.1"/>
    </source>
</evidence>
<name>A0ABD5PB27_9EURY</name>
<feature type="domain" description="HTH bat-type" evidence="3">
    <location>
        <begin position="162"/>
        <end position="212"/>
    </location>
</feature>
<dbReference type="Proteomes" id="UP001595921">
    <property type="component" value="Unassembled WGS sequence"/>
</dbReference>
<evidence type="ECO:0000256" key="1">
    <source>
        <dbReference type="ARBA" id="ARBA00023015"/>
    </source>
</evidence>
<dbReference type="Pfam" id="PF04967">
    <property type="entry name" value="HTH_10"/>
    <property type="match status" value="1"/>
</dbReference>
<evidence type="ECO:0000256" key="2">
    <source>
        <dbReference type="ARBA" id="ARBA00023163"/>
    </source>
</evidence>
<gene>
    <name evidence="4" type="ORF">ACFO0N_08965</name>
</gene>
<dbReference type="PANTHER" id="PTHR34236:SF1">
    <property type="entry name" value="DIMETHYL SULFOXIDE REDUCTASE TRANSCRIPTIONAL ACTIVATOR"/>
    <property type="match status" value="1"/>
</dbReference>
<evidence type="ECO:0000313" key="5">
    <source>
        <dbReference type="Proteomes" id="UP001595921"/>
    </source>
</evidence>
<keyword evidence="5" id="KW-1185">Reference proteome</keyword>
<accession>A0ABD5PB27</accession>
<dbReference type="RefSeq" id="WP_267624345.1">
    <property type="nucleotide sequence ID" value="NZ_JAODIW010000008.1"/>
</dbReference>
<sequence length="229" mass="24641">MYPTLRFEIPNENDPFRIGTETLGTASVHVEPDIAVGGTTEHTVWVFDDPDRRVAEGFRSADAAAAVEAVAVEDDSDAAVYRVRWTGRPGGVFDCVREAEGTLLEAVGTDGAWAFVARLPSRGFEPFQSACARVGLDTAIRSVNSGPPRYRRGTPPSAWDKLTRAQAETLALAIDAGYFEVPRKASLSDLATQLGISDSAVSQRLRRGLSALLSSTDLRGHAATPRPRD</sequence>
<dbReference type="InterPro" id="IPR007050">
    <property type="entry name" value="HTH_bacterioopsin"/>
</dbReference>
<dbReference type="AlphaFoldDB" id="A0ABD5PB27"/>